<dbReference type="Proteomes" id="UP001195483">
    <property type="component" value="Unassembled WGS sequence"/>
</dbReference>
<dbReference type="InterPro" id="IPR036850">
    <property type="entry name" value="NDK-like_dom_sf"/>
</dbReference>
<dbReference type="GO" id="GO:0046872">
    <property type="term" value="F:metal ion binding"/>
    <property type="evidence" value="ECO:0007669"/>
    <property type="project" value="UniProtKB-KW"/>
</dbReference>
<evidence type="ECO:0000256" key="9">
    <source>
        <dbReference type="ARBA" id="ARBA00022741"/>
    </source>
</evidence>
<keyword evidence="18" id="KW-1185">Reference proteome</keyword>
<reference evidence="17" key="1">
    <citation type="journal article" date="2021" name="Genome Biol. Evol.">
        <title>A High-Quality Reference Genome for a Parasitic Bivalve with Doubly Uniparental Inheritance (Bivalvia: Unionida).</title>
        <authorList>
            <person name="Smith C.H."/>
        </authorList>
    </citation>
    <scope>NUCLEOTIDE SEQUENCE</scope>
    <source>
        <strain evidence="17">CHS0354</strain>
    </source>
</reference>
<evidence type="ECO:0000313" key="17">
    <source>
        <dbReference type="EMBL" id="KAK3603986.1"/>
    </source>
</evidence>
<evidence type="ECO:0000256" key="2">
    <source>
        <dbReference type="ARBA" id="ARBA00004496"/>
    </source>
</evidence>
<comment type="caution">
    <text evidence="17">The sequence shown here is derived from an EMBL/GenBank/DDBJ whole genome shotgun (WGS) entry which is preliminary data.</text>
</comment>
<dbReference type="PRINTS" id="PR01243">
    <property type="entry name" value="NUCDPKINASE"/>
</dbReference>
<evidence type="ECO:0000256" key="14">
    <source>
        <dbReference type="RuleBase" id="RU004011"/>
    </source>
</evidence>
<sequence>MRSIQHLFFILFIISGFLFPACSPLLPPLTQKTAVSRQDAIIIVGVEWEELYNDLETKEDLRRTGTEFYLEAAQKKAAQKQNPDSKTVVPVIHLHNFRLSLDGTELGNKKLLFYSPTETMYKFQAYPVSPQQLKLNTVIFKGTLLQVGAEDTNRNADTEFKIEVPESQYLNFEPGKIYYLGTYKIYLKTQREWFGFFPREIVNRSMEITGWQVSDDFEEMKQYYQENYAWFPVNEAINVAKPVLYKRVFQGWEPDDKHNMAVERTLSIIKPDGVEKNKIGNILARFESAGLRIAALKMAHLSRAEAEGFYYVHKARPFFGELTEFMSRGPVVISVLEGADAVAKNRELMGATDPAKAAPGTIRKDLATSVGENTVHGSDSAENAAWEIAYFFAGSELT</sequence>
<comment type="cofactor">
    <cofactor evidence="1">
        <name>Mg(2+)</name>
        <dbReference type="ChEBI" id="CHEBI:18420"/>
    </cofactor>
</comment>
<dbReference type="Pfam" id="PF00334">
    <property type="entry name" value="NDK"/>
    <property type="match status" value="1"/>
</dbReference>
<dbReference type="HAMAP" id="MF_00451">
    <property type="entry name" value="NDP_kinase"/>
    <property type="match status" value="1"/>
</dbReference>
<dbReference type="PROSITE" id="PS51374">
    <property type="entry name" value="NDPK_LIKE"/>
    <property type="match status" value="1"/>
</dbReference>
<feature type="signal peptide" evidence="15">
    <location>
        <begin position="1"/>
        <end position="24"/>
    </location>
</feature>
<dbReference type="EC" id="2.7.4.6" evidence="4"/>
<reference evidence="17" key="2">
    <citation type="journal article" date="2021" name="Genome Biol. Evol.">
        <title>Developing a high-quality reference genome for a parasitic bivalve with doubly uniparental inheritance (Bivalvia: Unionida).</title>
        <authorList>
            <person name="Smith C.H."/>
        </authorList>
    </citation>
    <scope>NUCLEOTIDE SEQUENCE</scope>
    <source>
        <strain evidence="17">CHS0354</strain>
        <tissue evidence="17">Mantle</tissue>
    </source>
</reference>
<dbReference type="InterPro" id="IPR001564">
    <property type="entry name" value="Nucleoside_diP_kinase"/>
</dbReference>
<keyword evidence="8" id="KW-0479">Metal-binding</keyword>
<evidence type="ECO:0000256" key="13">
    <source>
        <dbReference type="PROSITE-ProRule" id="PRU00706"/>
    </source>
</evidence>
<feature type="binding site" evidence="13">
    <location>
        <position position="318"/>
    </location>
    <ligand>
        <name>ATP</name>
        <dbReference type="ChEBI" id="CHEBI:30616"/>
    </ligand>
</feature>
<dbReference type="EMBL" id="JAEAOA010001598">
    <property type="protein sequence ID" value="KAK3603986.1"/>
    <property type="molecule type" value="Genomic_DNA"/>
</dbReference>
<gene>
    <name evidence="17" type="ORF">CHS0354_026782</name>
</gene>
<reference evidence="17" key="3">
    <citation type="submission" date="2023-05" db="EMBL/GenBank/DDBJ databases">
        <authorList>
            <person name="Smith C.H."/>
        </authorList>
    </citation>
    <scope>NUCLEOTIDE SEQUENCE</scope>
    <source>
        <strain evidence="17">CHS0354</strain>
        <tissue evidence="17">Mantle</tissue>
    </source>
</reference>
<accession>A0AAE0T5I2</accession>
<dbReference type="Gene3D" id="3.30.70.141">
    <property type="entry name" value="Nucleoside diphosphate kinase-like domain"/>
    <property type="match status" value="1"/>
</dbReference>
<keyword evidence="11" id="KW-0067">ATP-binding</keyword>
<keyword evidence="5" id="KW-0963">Cytoplasm</keyword>
<evidence type="ECO:0000256" key="11">
    <source>
        <dbReference type="ARBA" id="ARBA00022840"/>
    </source>
</evidence>
<evidence type="ECO:0000256" key="4">
    <source>
        <dbReference type="ARBA" id="ARBA00012966"/>
    </source>
</evidence>
<keyword evidence="10" id="KW-0418">Kinase</keyword>
<feature type="binding site" evidence="13">
    <location>
        <position position="346"/>
    </location>
    <ligand>
        <name>ATP</name>
        <dbReference type="ChEBI" id="CHEBI:30616"/>
    </ligand>
</feature>
<evidence type="ECO:0000256" key="12">
    <source>
        <dbReference type="ARBA" id="ARBA00022842"/>
    </source>
</evidence>
<dbReference type="SMART" id="SM00562">
    <property type="entry name" value="NDK"/>
    <property type="match status" value="1"/>
</dbReference>
<keyword evidence="7" id="KW-0808">Transferase</keyword>
<dbReference type="InterPro" id="IPR034907">
    <property type="entry name" value="NDK-like_dom"/>
</dbReference>
<evidence type="ECO:0000313" key="18">
    <source>
        <dbReference type="Proteomes" id="UP001195483"/>
    </source>
</evidence>
<dbReference type="AlphaFoldDB" id="A0AAE0T5I2"/>
<feature type="binding site" evidence="13">
    <location>
        <position position="270"/>
    </location>
    <ligand>
        <name>ATP</name>
        <dbReference type="ChEBI" id="CHEBI:30616"/>
    </ligand>
</feature>
<keyword evidence="6" id="KW-0597">Phosphoprotein</keyword>
<dbReference type="GO" id="GO:0006183">
    <property type="term" value="P:GTP biosynthetic process"/>
    <property type="evidence" value="ECO:0007669"/>
    <property type="project" value="InterPro"/>
</dbReference>
<evidence type="ECO:0000256" key="1">
    <source>
        <dbReference type="ARBA" id="ARBA00001946"/>
    </source>
</evidence>
<evidence type="ECO:0000256" key="15">
    <source>
        <dbReference type="SAM" id="SignalP"/>
    </source>
</evidence>
<evidence type="ECO:0000256" key="3">
    <source>
        <dbReference type="ARBA" id="ARBA00008142"/>
    </source>
</evidence>
<dbReference type="GO" id="GO:0005737">
    <property type="term" value="C:cytoplasm"/>
    <property type="evidence" value="ECO:0007669"/>
    <property type="project" value="UniProtKB-SubCell"/>
</dbReference>
<dbReference type="GO" id="GO:0006241">
    <property type="term" value="P:CTP biosynthetic process"/>
    <property type="evidence" value="ECO:0007669"/>
    <property type="project" value="InterPro"/>
</dbReference>
<evidence type="ECO:0000256" key="5">
    <source>
        <dbReference type="ARBA" id="ARBA00022490"/>
    </source>
</evidence>
<dbReference type="NCBIfam" id="NF001908">
    <property type="entry name" value="PRK00668.1"/>
    <property type="match status" value="1"/>
</dbReference>
<dbReference type="GO" id="GO:0005524">
    <property type="term" value="F:ATP binding"/>
    <property type="evidence" value="ECO:0007669"/>
    <property type="project" value="UniProtKB-KW"/>
</dbReference>
<feature type="domain" description="Nucleoside diphosphate kinase-like" evidence="16">
    <location>
        <begin position="262"/>
        <end position="398"/>
    </location>
</feature>
<evidence type="ECO:0000256" key="10">
    <source>
        <dbReference type="ARBA" id="ARBA00022777"/>
    </source>
</evidence>
<keyword evidence="9" id="KW-0547">Nucleotide-binding</keyword>
<evidence type="ECO:0000256" key="8">
    <source>
        <dbReference type="ARBA" id="ARBA00022723"/>
    </source>
</evidence>
<comment type="similarity">
    <text evidence="3 13 14">Belongs to the NDK family.</text>
</comment>
<dbReference type="SUPFAM" id="SSF54919">
    <property type="entry name" value="Nucleoside diphosphate kinase, NDK"/>
    <property type="match status" value="1"/>
</dbReference>
<dbReference type="GO" id="GO:0006228">
    <property type="term" value="P:UTP biosynthetic process"/>
    <property type="evidence" value="ECO:0007669"/>
    <property type="project" value="InterPro"/>
</dbReference>
<proteinExistence type="inferred from homology"/>
<feature type="chain" id="PRO_5042041511" description="nucleoside-diphosphate kinase" evidence="15">
    <location>
        <begin position="25"/>
        <end position="398"/>
    </location>
</feature>
<evidence type="ECO:0000259" key="16">
    <source>
        <dbReference type="SMART" id="SM00562"/>
    </source>
</evidence>
<feature type="active site" description="Pros-phosphohistidine intermediate" evidence="13">
    <location>
        <position position="376"/>
    </location>
</feature>
<feature type="binding site" evidence="13">
    <location>
        <position position="363"/>
    </location>
    <ligand>
        <name>ATP</name>
        <dbReference type="ChEBI" id="CHEBI:30616"/>
    </ligand>
</feature>
<organism evidence="17 18">
    <name type="scientific">Potamilus streckersoni</name>
    <dbReference type="NCBI Taxonomy" id="2493646"/>
    <lineage>
        <taxon>Eukaryota</taxon>
        <taxon>Metazoa</taxon>
        <taxon>Spiralia</taxon>
        <taxon>Lophotrochozoa</taxon>
        <taxon>Mollusca</taxon>
        <taxon>Bivalvia</taxon>
        <taxon>Autobranchia</taxon>
        <taxon>Heteroconchia</taxon>
        <taxon>Palaeoheterodonta</taxon>
        <taxon>Unionida</taxon>
        <taxon>Unionoidea</taxon>
        <taxon>Unionidae</taxon>
        <taxon>Ambleminae</taxon>
        <taxon>Lampsilini</taxon>
        <taxon>Potamilus</taxon>
    </lineage>
</organism>
<dbReference type="GO" id="GO:0004550">
    <property type="term" value="F:nucleoside diphosphate kinase activity"/>
    <property type="evidence" value="ECO:0007669"/>
    <property type="project" value="UniProtKB-EC"/>
</dbReference>
<dbReference type="CDD" id="cd04413">
    <property type="entry name" value="NDPk_I"/>
    <property type="match status" value="1"/>
</dbReference>
<keyword evidence="12" id="KW-0460">Magnesium</keyword>
<dbReference type="FunFam" id="3.30.70.141:FF:000001">
    <property type="entry name" value="Nucleoside diphosphate kinase"/>
    <property type="match status" value="1"/>
</dbReference>
<keyword evidence="15" id="KW-0732">Signal</keyword>
<feature type="binding site" evidence="13">
    <location>
        <position position="373"/>
    </location>
    <ligand>
        <name>ATP</name>
        <dbReference type="ChEBI" id="CHEBI:30616"/>
    </ligand>
</feature>
<evidence type="ECO:0000256" key="7">
    <source>
        <dbReference type="ARBA" id="ARBA00022679"/>
    </source>
</evidence>
<name>A0AAE0T5I2_9BIVA</name>
<comment type="subcellular location">
    <subcellularLocation>
        <location evidence="2">Cytoplasm</location>
    </subcellularLocation>
</comment>
<evidence type="ECO:0000256" key="6">
    <source>
        <dbReference type="ARBA" id="ARBA00022553"/>
    </source>
</evidence>
<protein>
    <recommendedName>
        <fullName evidence="4">nucleoside-diphosphate kinase</fullName>
        <ecNumber evidence="4">2.7.4.6</ecNumber>
    </recommendedName>
</protein>
<feature type="binding site" evidence="13">
    <location>
        <position position="352"/>
    </location>
    <ligand>
        <name>ATP</name>
        <dbReference type="ChEBI" id="CHEBI:30616"/>
    </ligand>
</feature>
<dbReference type="PANTHER" id="PTHR11349">
    <property type="entry name" value="NUCLEOSIDE DIPHOSPHATE KINASE"/>
    <property type="match status" value="1"/>
</dbReference>